<dbReference type="Pfam" id="PF01423">
    <property type="entry name" value="LSM"/>
    <property type="match status" value="1"/>
</dbReference>
<dbReference type="RefSeq" id="XP_013758853.1">
    <property type="nucleotide sequence ID" value="XM_013903399.1"/>
</dbReference>
<evidence type="ECO:0000313" key="12">
    <source>
        <dbReference type="Proteomes" id="UP000054408"/>
    </source>
</evidence>
<dbReference type="OMA" id="KDWRGRD"/>
<gene>
    <name evidence="9" type="primary">LSM8</name>
    <name evidence="11" type="ORF">AMSG_04516</name>
</gene>
<feature type="domain" description="Sm" evidence="10">
    <location>
        <begin position="1"/>
        <end position="75"/>
    </location>
</feature>
<comment type="similarity">
    <text evidence="2 9">Belongs to the snRNP Sm proteins family.</text>
</comment>
<dbReference type="GeneID" id="25564055"/>
<comment type="function">
    <text evidence="9">Plays role in pre-mRNA splicing as component of the U4/U6-U5 tri-snRNP complex that is involved in spliceosome assembly, and as component of the precatalytic spliceosome (spliceosome B complex). The heptameric LSM2-8 complex binds specifically to the 3'-terminal U-tract of U6 snRNA.</text>
</comment>
<dbReference type="GO" id="GO:0005688">
    <property type="term" value="C:U6 snRNP"/>
    <property type="evidence" value="ECO:0007669"/>
    <property type="project" value="UniProtKB-UniRule"/>
</dbReference>
<dbReference type="Proteomes" id="UP000054408">
    <property type="component" value="Unassembled WGS sequence"/>
</dbReference>
<dbReference type="Gene3D" id="2.30.30.100">
    <property type="match status" value="1"/>
</dbReference>
<evidence type="ECO:0000256" key="2">
    <source>
        <dbReference type="ARBA" id="ARBA00006850"/>
    </source>
</evidence>
<dbReference type="InterPro" id="IPR044642">
    <property type="entry name" value="PTHR15588"/>
</dbReference>
<proteinExistence type="inferred from homology"/>
<dbReference type="CDD" id="cd01727">
    <property type="entry name" value="LSm8"/>
    <property type="match status" value="1"/>
</dbReference>
<keyword evidence="5 9" id="KW-0694">RNA-binding</keyword>
<keyword evidence="6 9" id="KW-0508">mRNA splicing</keyword>
<evidence type="ECO:0000256" key="5">
    <source>
        <dbReference type="ARBA" id="ARBA00022884"/>
    </source>
</evidence>
<dbReference type="InterPro" id="IPR034103">
    <property type="entry name" value="Lsm8"/>
</dbReference>
<organism evidence="11 12">
    <name type="scientific">Thecamonas trahens ATCC 50062</name>
    <dbReference type="NCBI Taxonomy" id="461836"/>
    <lineage>
        <taxon>Eukaryota</taxon>
        <taxon>Apusozoa</taxon>
        <taxon>Apusomonadida</taxon>
        <taxon>Apusomonadidae</taxon>
        <taxon>Thecamonas</taxon>
    </lineage>
</organism>
<keyword evidence="12" id="KW-1185">Reference proteome</keyword>
<keyword evidence="8 9" id="KW-0687">Ribonucleoprotein</keyword>
<sequence>MALLHQYLHQTVSVITNDGRVLVGVLKAFDQVTNVVLDECHERVYSLDAGVTTLPLGVYILRGDNVAMIGAIDEELDASLDLSQIRAAPLPPIVHTLM</sequence>
<dbReference type="SMART" id="SM00651">
    <property type="entry name" value="Sm"/>
    <property type="match status" value="1"/>
</dbReference>
<evidence type="ECO:0000313" key="11">
    <source>
        <dbReference type="EMBL" id="KNC48286.1"/>
    </source>
</evidence>
<evidence type="ECO:0000256" key="9">
    <source>
        <dbReference type="RuleBase" id="RU365048"/>
    </source>
</evidence>
<name>A0A0L0D886_THETB</name>
<dbReference type="PROSITE" id="PS52002">
    <property type="entry name" value="SM"/>
    <property type="match status" value="1"/>
</dbReference>
<keyword evidence="4 9" id="KW-0747">Spliceosome</keyword>
<keyword evidence="7 9" id="KW-0539">Nucleus</keyword>
<evidence type="ECO:0000259" key="10">
    <source>
        <dbReference type="PROSITE" id="PS52002"/>
    </source>
</evidence>
<dbReference type="FunFam" id="2.30.30.100:FF:000084">
    <property type="entry name" value="U6 snRNA-associated Sm-like protein LSm8"/>
    <property type="match status" value="1"/>
</dbReference>
<evidence type="ECO:0000256" key="1">
    <source>
        <dbReference type="ARBA" id="ARBA00004123"/>
    </source>
</evidence>
<dbReference type="OrthoDB" id="10263346at2759"/>
<accession>A0A0L0D886</accession>
<protein>
    <recommendedName>
        <fullName evidence="9">U6 snRNA-associated Sm-like protein LSm8</fullName>
    </recommendedName>
</protein>
<reference evidence="11 12" key="1">
    <citation type="submission" date="2010-05" db="EMBL/GenBank/DDBJ databases">
        <title>The Genome Sequence of Thecamonas trahens ATCC 50062.</title>
        <authorList>
            <consortium name="The Broad Institute Genome Sequencing Platform"/>
            <person name="Russ C."/>
            <person name="Cuomo C."/>
            <person name="Shea T."/>
            <person name="Young S.K."/>
            <person name="Zeng Q."/>
            <person name="Koehrsen M."/>
            <person name="Haas B."/>
            <person name="Borodovsky M."/>
            <person name="Guigo R."/>
            <person name="Alvarado L."/>
            <person name="Berlin A."/>
            <person name="Bochicchio J."/>
            <person name="Borenstein D."/>
            <person name="Chapman S."/>
            <person name="Chen Z."/>
            <person name="Freedman E."/>
            <person name="Gellesch M."/>
            <person name="Goldberg J."/>
            <person name="Griggs A."/>
            <person name="Gujja S."/>
            <person name="Heilman E."/>
            <person name="Heiman D."/>
            <person name="Hepburn T."/>
            <person name="Howarth C."/>
            <person name="Jen D."/>
            <person name="Larson L."/>
            <person name="Mehta T."/>
            <person name="Park D."/>
            <person name="Pearson M."/>
            <person name="Roberts A."/>
            <person name="Saif S."/>
            <person name="Shenoy N."/>
            <person name="Sisk P."/>
            <person name="Stolte C."/>
            <person name="Sykes S."/>
            <person name="Thomson T."/>
            <person name="Walk T."/>
            <person name="White J."/>
            <person name="Yandava C."/>
            <person name="Burger G."/>
            <person name="Gray M.W."/>
            <person name="Holland P.W.H."/>
            <person name="King N."/>
            <person name="Lang F.B.F."/>
            <person name="Roger A.J."/>
            <person name="Ruiz-Trillo I."/>
            <person name="Lander E."/>
            <person name="Nusbaum C."/>
        </authorList>
    </citation>
    <scope>NUCLEOTIDE SEQUENCE [LARGE SCALE GENOMIC DNA]</scope>
    <source>
        <strain evidence="11 12">ATCC 50062</strain>
    </source>
</reference>
<dbReference type="InterPro" id="IPR010920">
    <property type="entry name" value="LSM_dom_sf"/>
</dbReference>
<dbReference type="eggNOG" id="KOG1784">
    <property type="taxonomic scope" value="Eukaryota"/>
</dbReference>
<dbReference type="EMBL" id="GL349450">
    <property type="protein sequence ID" value="KNC48286.1"/>
    <property type="molecule type" value="Genomic_DNA"/>
</dbReference>
<evidence type="ECO:0000256" key="4">
    <source>
        <dbReference type="ARBA" id="ARBA00022728"/>
    </source>
</evidence>
<comment type="subcellular location">
    <subcellularLocation>
        <location evidence="1 9">Nucleus</location>
    </subcellularLocation>
</comment>
<evidence type="ECO:0000256" key="8">
    <source>
        <dbReference type="ARBA" id="ARBA00023274"/>
    </source>
</evidence>
<dbReference type="AlphaFoldDB" id="A0A0L0D886"/>
<keyword evidence="3 9" id="KW-0507">mRNA processing</keyword>
<dbReference type="GO" id="GO:0000398">
    <property type="term" value="P:mRNA splicing, via spliceosome"/>
    <property type="evidence" value="ECO:0007669"/>
    <property type="project" value="UniProtKB-UniRule"/>
</dbReference>
<dbReference type="GO" id="GO:0003729">
    <property type="term" value="F:mRNA binding"/>
    <property type="evidence" value="ECO:0007669"/>
    <property type="project" value="TreeGrafter"/>
</dbReference>
<evidence type="ECO:0000256" key="3">
    <source>
        <dbReference type="ARBA" id="ARBA00022664"/>
    </source>
</evidence>
<comment type="subunit">
    <text evidence="9">LSm subunits form a heteromer with a doughnut shape.</text>
</comment>
<dbReference type="InterPro" id="IPR001163">
    <property type="entry name" value="Sm_dom_euk/arc"/>
</dbReference>
<dbReference type="PANTHER" id="PTHR15588:SF9">
    <property type="entry name" value="U6 SNRNA-ASSOCIATED SM-LIKE PROTEIN LSM8"/>
    <property type="match status" value="1"/>
</dbReference>
<dbReference type="GO" id="GO:0046540">
    <property type="term" value="C:U4/U6 x U5 tri-snRNP complex"/>
    <property type="evidence" value="ECO:0007669"/>
    <property type="project" value="UniProtKB-UniRule"/>
</dbReference>
<dbReference type="STRING" id="461836.A0A0L0D886"/>
<evidence type="ECO:0000256" key="7">
    <source>
        <dbReference type="ARBA" id="ARBA00023242"/>
    </source>
</evidence>
<dbReference type="GO" id="GO:0071011">
    <property type="term" value="C:precatalytic spliceosome"/>
    <property type="evidence" value="ECO:0007669"/>
    <property type="project" value="TreeGrafter"/>
</dbReference>
<dbReference type="InterPro" id="IPR047575">
    <property type="entry name" value="Sm"/>
</dbReference>
<dbReference type="SUPFAM" id="SSF50182">
    <property type="entry name" value="Sm-like ribonucleoproteins"/>
    <property type="match status" value="1"/>
</dbReference>
<dbReference type="PANTHER" id="PTHR15588">
    <property type="entry name" value="LSM1"/>
    <property type="match status" value="1"/>
</dbReference>
<evidence type="ECO:0000256" key="6">
    <source>
        <dbReference type="ARBA" id="ARBA00023187"/>
    </source>
</evidence>